<dbReference type="PANTHER" id="PTHR30055:SF199">
    <property type="entry name" value="HTH-TYPE TRANSCRIPTIONAL REGULATOR YTTP-RELATED"/>
    <property type="match status" value="1"/>
</dbReference>
<accession>A0A1G8BEU5</accession>
<evidence type="ECO:0000313" key="4">
    <source>
        <dbReference type="EMBL" id="SDH31688.1"/>
    </source>
</evidence>
<reference evidence="4 5" key="1">
    <citation type="submission" date="2016-10" db="EMBL/GenBank/DDBJ databases">
        <authorList>
            <person name="de Groot N.N."/>
        </authorList>
    </citation>
    <scope>NUCLEOTIDE SEQUENCE [LARGE SCALE GENOMIC DNA]</scope>
    <source>
        <strain evidence="4 5">DSM 21632</strain>
    </source>
</reference>
<dbReference type="NCBIfam" id="NF037937">
    <property type="entry name" value="septum_RefZ"/>
    <property type="match status" value="1"/>
</dbReference>
<feature type="domain" description="HTH tetR-type" evidence="3">
    <location>
        <begin position="5"/>
        <end position="65"/>
    </location>
</feature>
<dbReference type="PRINTS" id="PR00455">
    <property type="entry name" value="HTHTETR"/>
</dbReference>
<sequence length="225" mass="26428">MSATETTKEKMLEAATVLFTSKGYHGTSIREIASKTGVNISLISYYFGGKQGLLEALMTDFLEGYMEELELAVKTPHHDSYEKMLYMAERVLTFMKERHLRARFVLREMTLDSTLIREITSTYLMKEKHLYSIVLKKGIQEGTFAPVSVQWTIMQFRGMVIMPYLHHQYVREVFHLHPQQPHFIKMYRKELREWASKVLLSDSKKEEHKAIPFHHTQHQADFVQP</sequence>
<dbReference type="InterPro" id="IPR050109">
    <property type="entry name" value="HTH-type_TetR-like_transc_reg"/>
</dbReference>
<feature type="DNA-binding region" description="H-T-H motif" evidence="2">
    <location>
        <begin position="28"/>
        <end position="47"/>
    </location>
</feature>
<evidence type="ECO:0000259" key="3">
    <source>
        <dbReference type="PROSITE" id="PS50977"/>
    </source>
</evidence>
<dbReference type="AlphaFoldDB" id="A0A1G8BEU5"/>
<dbReference type="EMBL" id="FNDK01000004">
    <property type="protein sequence ID" value="SDH31688.1"/>
    <property type="molecule type" value="Genomic_DNA"/>
</dbReference>
<dbReference type="RefSeq" id="WP_175487382.1">
    <property type="nucleotide sequence ID" value="NZ_FNDK01000004.1"/>
</dbReference>
<dbReference type="InterPro" id="IPR036271">
    <property type="entry name" value="Tet_transcr_reg_TetR-rel_C_sf"/>
</dbReference>
<dbReference type="STRING" id="568899.SAMN05192534_10424"/>
<keyword evidence="5" id="KW-1185">Reference proteome</keyword>
<dbReference type="GO" id="GO:0000976">
    <property type="term" value="F:transcription cis-regulatory region binding"/>
    <property type="evidence" value="ECO:0007669"/>
    <property type="project" value="TreeGrafter"/>
</dbReference>
<evidence type="ECO:0000313" key="5">
    <source>
        <dbReference type="Proteomes" id="UP000199163"/>
    </source>
</evidence>
<dbReference type="InterPro" id="IPR009057">
    <property type="entry name" value="Homeodomain-like_sf"/>
</dbReference>
<dbReference type="Proteomes" id="UP000199163">
    <property type="component" value="Unassembled WGS sequence"/>
</dbReference>
<dbReference type="PROSITE" id="PS50977">
    <property type="entry name" value="HTH_TETR_2"/>
    <property type="match status" value="1"/>
</dbReference>
<gene>
    <name evidence="4" type="ORF">SAMN05192534_10424</name>
</gene>
<dbReference type="SUPFAM" id="SSF48498">
    <property type="entry name" value="Tetracyclin repressor-like, C-terminal domain"/>
    <property type="match status" value="1"/>
</dbReference>
<dbReference type="InterPro" id="IPR001647">
    <property type="entry name" value="HTH_TetR"/>
</dbReference>
<dbReference type="PANTHER" id="PTHR30055">
    <property type="entry name" value="HTH-TYPE TRANSCRIPTIONAL REGULATOR RUTR"/>
    <property type="match status" value="1"/>
</dbReference>
<dbReference type="Gene3D" id="1.10.357.10">
    <property type="entry name" value="Tetracycline Repressor, domain 2"/>
    <property type="match status" value="1"/>
</dbReference>
<name>A0A1G8BEU5_9BACI</name>
<evidence type="ECO:0000256" key="2">
    <source>
        <dbReference type="PROSITE-ProRule" id="PRU00335"/>
    </source>
</evidence>
<protein>
    <submittedName>
        <fullName evidence="4">Transcriptional regulator, TetR family</fullName>
    </submittedName>
</protein>
<dbReference type="Pfam" id="PF00440">
    <property type="entry name" value="TetR_N"/>
    <property type="match status" value="1"/>
</dbReference>
<dbReference type="GO" id="GO:0003700">
    <property type="term" value="F:DNA-binding transcription factor activity"/>
    <property type="evidence" value="ECO:0007669"/>
    <property type="project" value="TreeGrafter"/>
</dbReference>
<evidence type="ECO:0000256" key="1">
    <source>
        <dbReference type="ARBA" id="ARBA00023125"/>
    </source>
</evidence>
<proteinExistence type="predicted"/>
<keyword evidence="1 2" id="KW-0238">DNA-binding</keyword>
<organism evidence="4 5">
    <name type="scientific">Alteribacillus persepolensis</name>
    <dbReference type="NCBI Taxonomy" id="568899"/>
    <lineage>
        <taxon>Bacteria</taxon>
        <taxon>Bacillati</taxon>
        <taxon>Bacillota</taxon>
        <taxon>Bacilli</taxon>
        <taxon>Bacillales</taxon>
        <taxon>Bacillaceae</taxon>
        <taxon>Alteribacillus</taxon>
    </lineage>
</organism>
<dbReference type="SUPFAM" id="SSF46689">
    <property type="entry name" value="Homeodomain-like"/>
    <property type="match status" value="1"/>
</dbReference>